<evidence type="ECO:0000256" key="1">
    <source>
        <dbReference type="ARBA" id="ARBA00005567"/>
    </source>
</evidence>
<reference evidence="4" key="1">
    <citation type="journal article" date="2020" name="G3 (Bethesda)">
        <title>High-Quality Assemblies for Three Invasive Social Wasps from the &lt;i&gt;Vespula&lt;/i&gt; Genus.</title>
        <authorList>
            <person name="Harrop T.W.R."/>
            <person name="Guhlin J."/>
            <person name="McLaughlin G.M."/>
            <person name="Permina E."/>
            <person name="Stockwell P."/>
            <person name="Gilligan J."/>
            <person name="Le Lec M.F."/>
            <person name="Gruber M.A.M."/>
            <person name="Quinn O."/>
            <person name="Lovegrove M."/>
            <person name="Duncan E.J."/>
            <person name="Remnant E.J."/>
            <person name="Van Eeckhoven J."/>
            <person name="Graham B."/>
            <person name="Knapp R.A."/>
            <person name="Langford K.W."/>
            <person name="Kronenberg Z."/>
            <person name="Press M.O."/>
            <person name="Eacker S.M."/>
            <person name="Wilson-Rankin E.E."/>
            <person name="Purcell J."/>
            <person name="Lester P.J."/>
            <person name="Dearden P.K."/>
        </authorList>
    </citation>
    <scope>NUCLEOTIDE SEQUENCE</scope>
    <source>
        <strain evidence="4">Marl-1</strain>
    </source>
</reference>
<proteinExistence type="inferred from homology"/>
<sequence length="90" mass="10444">MSLDERFLKASEEVKELTFKPSTTCLLELYSLYKQATIGDCNTGKPNILEFEKKAKWEAWNKQKGLSQDEAKEKYIMKANDLIKHGEKNE</sequence>
<evidence type="ECO:0000313" key="5">
    <source>
        <dbReference type="Proteomes" id="UP000614350"/>
    </source>
</evidence>
<dbReference type="InterPro" id="IPR035984">
    <property type="entry name" value="Acyl-CoA-binding_sf"/>
</dbReference>
<dbReference type="Pfam" id="PF00887">
    <property type="entry name" value="ACBP"/>
    <property type="match status" value="1"/>
</dbReference>
<dbReference type="Proteomes" id="UP000614350">
    <property type="component" value="Unassembled WGS sequence"/>
</dbReference>
<dbReference type="Gene3D" id="1.20.80.10">
    <property type="match status" value="1"/>
</dbReference>
<dbReference type="PROSITE" id="PS51228">
    <property type="entry name" value="ACB_2"/>
    <property type="match status" value="1"/>
</dbReference>
<dbReference type="PANTHER" id="PTHR23310:SF62">
    <property type="entry name" value="ACYL-COA BINDING PROTEIN 1, ISOFORM A"/>
    <property type="match status" value="1"/>
</dbReference>
<protein>
    <recommendedName>
        <fullName evidence="3">ACB domain-containing protein</fullName>
    </recommendedName>
</protein>
<organism evidence="4 5">
    <name type="scientific">Vespula vulgaris</name>
    <name type="common">Yellow jacket</name>
    <name type="synonym">Wasp</name>
    <dbReference type="NCBI Taxonomy" id="7454"/>
    <lineage>
        <taxon>Eukaryota</taxon>
        <taxon>Metazoa</taxon>
        <taxon>Ecdysozoa</taxon>
        <taxon>Arthropoda</taxon>
        <taxon>Hexapoda</taxon>
        <taxon>Insecta</taxon>
        <taxon>Pterygota</taxon>
        <taxon>Neoptera</taxon>
        <taxon>Endopterygota</taxon>
        <taxon>Hymenoptera</taxon>
        <taxon>Apocrita</taxon>
        <taxon>Aculeata</taxon>
        <taxon>Vespoidea</taxon>
        <taxon>Vespidae</taxon>
        <taxon>Vespinae</taxon>
        <taxon>Vespula</taxon>
    </lineage>
</organism>
<comment type="similarity">
    <text evidence="1">Belongs to the ACBP family.</text>
</comment>
<dbReference type="GO" id="GO:0000062">
    <property type="term" value="F:fatty-acyl-CoA binding"/>
    <property type="evidence" value="ECO:0007669"/>
    <property type="project" value="InterPro"/>
</dbReference>
<evidence type="ECO:0000313" key="4">
    <source>
        <dbReference type="EMBL" id="KAF7396670.1"/>
    </source>
</evidence>
<dbReference type="InterPro" id="IPR014352">
    <property type="entry name" value="FERM/acyl-CoA-bd_prot_sf"/>
</dbReference>
<feature type="domain" description="ACB" evidence="3">
    <location>
        <begin position="3"/>
        <end position="88"/>
    </location>
</feature>
<dbReference type="EMBL" id="JACSEA010000007">
    <property type="protein sequence ID" value="KAF7396670.1"/>
    <property type="molecule type" value="Genomic_DNA"/>
</dbReference>
<evidence type="ECO:0000256" key="2">
    <source>
        <dbReference type="ARBA" id="ARBA00023121"/>
    </source>
</evidence>
<dbReference type="PANTHER" id="PTHR23310">
    <property type="entry name" value="ACYL-COA-BINDING PROTEIN, ACBP"/>
    <property type="match status" value="1"/>
</dbReference>
<accession>A0A834JYV3</accession>
<comment type="caution">
    <text evidence="4">The sequence shown here is derived from an EMBL/GenBank/DDBJ whole genome shotgun (WGS) entry which is preliminary data.</text>
</comment>
<gene>
    <name evidence="4" type="ORF">HZH66_007532</name>
</gene>
<keyword evidence="2" id="KW-0446">Lipid-binding</keyword>
<dbReference type="AlphaFoldDB" id="A0A834JYV3"/>
<dbReference type="InterPro" id="IPR000582">
    <property type="entry name" value="Acyl-CoA-binding_protein"/>
</dbReference>
<evidence type="ECO:0000259" key="3">
    <source>
        <dbReference type="PROSITE" id="PS51228"/>
    </source>
</evidence>
<keyword evidence="5" id="KW-1185">Reference proteome</keyword>
<dbReference type="GO" id="GO:0006631">
    <property type="term" value="P:fatty acid metabolic process"/>
    <property type="evidence" value="ECO:0007669"/>
    <property type="project" value="TreeGrafter"/>
</dbReference>
<name>A0A834JYV3_VESVU</name>
<dbReference type="PRINTS" id="PR00689">
    <property type="entry name" value="ACOABINDINGP"/>
</dbReference>
<dbReference type="SUPFAM" id="SSF47027">
    <property type="entry name" value="Acyl-CoA binding protein"/>
    <property type="match status" value="1"/>
</dbReference>